<protein>
    <submittedName>
        <fullName evidence="4">Bridge-like lipid transfer protein family member 1 C-terminal domain-containing protein</fullName>
    </submittedName>
</protein>
<feature type="domain" description="Bridge-like lipid transfer protein family member 1 C-terminal" evidence="2">
    <location>
        <begin position="1121"/>
        <end position="1667"/>
    </location>
</feature>
<name>A0A914ZX40_PARUN</name>
<dbReference type="PANTHER" id="PTHR31640">
    <property type="entry name" value="TRANSMEMBRANE PROTEIN KIAA1109"/>
    <property type="match status" value="1"/>
</dbReference>
<feature type="region of interest" description="Disordered" evidence="1">
    <location>
        <begin position="737"/>
        <end position="791"/>
    </location>
</feature>
<accession>A0A914ZX40</accession>
<evidence type="ECO:0000259" key="2">
    <source>
        <dbReference type="SMART" id="SM01220"/>
    </source>
</evidence>
<feature type="compositionally biased region" description="Low complexity" evidence="1">
    <location>
        <begin position="757"/>
        <end position="787"/>
    </location>
</feature>
<reference evidence="4" key="1">
    <citation type="submission" date="2022-11" db="UniProtKB">
        <authorList>
            <consortium name="WormBaseParasite"/>
        </authorList>
    </citation>
    <scope>IDENTIFICATION</scope>
</reference>
<evidence type="ECO:0000313" key="4">
    <source>
        <dbReference type="WBParaSite" id="PgE013_g002_t01"/>
    </source>
</evidence>
<dbReference type="SMART" id="SM01220">
    <property type="entry name" value="FSA_C"/>
    <property type="match status" value="1"/>
</dbReference>
<dbReference type="GO" id="GO:0098793">
    <property type="term" value="C:presynapse"/>
    <property type="evidence" value="ECO:0007669"/>
    <property type="project" value="GOC"/>
</dbReference>
<keyword evidence="3" id="KW-1185">Reference proteome</keyword>
<organism evidence="3 4">
    <name type="scientific">Parascaris univalens</name>
    <name type="common">Nematode worm</name>
    <dbReference type="NCBI Taxonomy" id="6257"/>
    <lineage>
        <taxon>Eukaryota</taxon>
        <taxon>Metazoa</taxon>
        <taxon>Ecdysozoa</taxon>
        <taxon>Nematoda</taxon>
        <taxon>Chromadorea</taxon>
        <taxon>Rhabditida</taxon>
        <taxon>Spirurina</taxon>
        <taxon>Ascaridomorpha</taxon>
        <taxon>Ascaridoidea</taxon>
        <taxon>Ascarididae</taxon>
        <taxon>Parascaris</taxon>
    </lineage>
</organism>
<dbReference type="Pfam" id="PF25040">
    <property type="entry name" value="BLTP1_C"/>
    <property type="match status" value="3"/>
</dbReference>
<dbReference type="InterPro" id="IPR033616">
    <property type="entry name" value="BLTP1"/>
</dbReference>
<dbReference type="PANTHER" id="PTHR31640:SF1">
    <property type="entry name" value="BRIDGE-LIKE LIPID TRANSFER PROTEIN FAMILY MEMBER 1"/>
    <property type="match status" value="1"/>
</dbReference>
<dbReference type="Proteomes" id="UP000887569">
    <property type="component" value="Unplaced"/>
</dbReference>
<sequence length="1681" mass="186940">MDSVLRFAGESTFMYYMAIHPCEVQNSLPVTFALLREYDGKAFRNNVELKLEDLLLSTTVDAHRMAAVSGKCLKKWMKEAASGETELLGTTGSENAGHGKTEFQLDFILTAVRVEVSVKISSTVSIQYISQGVRLTAELPKKSEVFLLKHSLAFKVKNLREQRLSTDCVLSLPALSIKREMLNSDEEECLIIGDENVRYKEGPYSSIIVSIGGCEETVSIDFINLLLLTKECIEAELPVVEEAVITQPAAANEDDTNSTAAANAMKKLFSLQVSLLEPSLCAFDQHEQVKPTKAAGGQTRKSKMPSSGSSVRWMNITISDANSVAVRFTIERLSFFATNRWISYEDGKNRLFCAAQANLSARMGELAKAEMSHGTELRELITFIAQVSVGIRGSCIYSLPNTSVKLIRSLVMVKYAALIKAKRFIHGLQIARKYWSTHKQKHFGNAAIPLAPTVSDSAVPTVEEIRRTIYLTVTVTDGANVYVPLYSKNLLPHTSALLIFLRAAEVTANIRKDLSVYAKFNHLKAIFIENFDQISNDLWTHSLDGMDSCSYTVFPRGTCKIATKLRGNAHSGVPKRLTSIQCSVKGMIVNISSTIGCIVGSISNTLTSAEEHAWDRERMILSTHNRERDSAVDPENVQSTIVHPGGELQWLEQKIYDQTRKVDELAKSATSDGHLEREKMRLKKFALVRMQQFRHSMLDRLKKHKIKRTCGDGVSLRDDGSGNKSTVEILDNSRCAMSTGKSNEDLSATTSVTGGQSEATNSAYTTSSTQSTTTPTGTETSTPTQSSEKMTFREMSSPTALLSDDVNIVVGSNNSTIDIQLCVESGECILRPENSIKRYGWPMNLEKSPDEKLTYTDHCDDCTRITIPCVRMKSYFSSEDRKRTSSRQNQSLRTLYLSVELSGMPEETALTPVLSSYVQQLLDAVPQNAIDRKSEQFIGDSSDSSSNSKTGSLIATLDTRISFDLLISLTAQSCAIRFEGRQHKTAAMDLLLRLPSLKFFACRRRIDDADSMYLSMTLKSFSVNFYNPNQSSPVDALSLSLDKFSFSISRVSDDSSRSARHASSIVIGVANFTYDIRRLSELIAFPRPWYGRSTPLLRFIPKSSTARSQQPQAPLGISAIHTSLPEHSRNTEWAMSLQWEAINAHVQMSTTMGDTKWNSSGICLSAVCLLDSNETRDINIRLKIPLSLITAQGGAAGGSVSLTGACVEFCQNLLLEKSVTTTMAKCTCEKLGARVEWMGRAILIAAFKEMSLSLFDDWCAEMAGDGKVSKASVTISGNVHWRELKVVVIKATFSNTNDIVIKFLSFFREQIRNSRTTWISTSSSTLSRKKARHAHISFETSRDAWVHVLDLLTELQSAAPTFPMPSGEHGLTTVDARFVIDAETVQLALMNGDLNAPSWALIHISSLLALFFDEEHYAFLDGMNTLGVGLSQRLIVSLSPKETRQQVSKHELNINAVCKVECGQNSVLPKMWGIEGCLEHCIDRPLEQFQAKNNASEDSNAIHYSVLELFEVPPLDLVMMTMQNIPLDKVEAQKRPQKVTMMLSCKFHGSLGVQTDFSTQVSFLPELIKSYMPSKVPQRKFFKMRKSKTGIGIEQTDDREFICERWDVQPRIRFIDNVKWDPPVIDEILRKLQIFDHRATIPKVIQRGVLDHCDLCMSRIFLALIEFAKKRSSKARSASSA</sequence>
<dbReference type="InterPro" id="IPR056742">
    <property type="entry name" value="BLTP1_C"/>
</dbReference>
<evidence type="ECO:0000256" key="1">
    <source>
        <dbReference type="SAM" id="MobiDB-lite"/>
    </source>
</evidence>
<dbReference type="WBParaSite" id="PgE013_g002_t01">
    <property type="protein sequence ID" value="PgE013_g002_t01"/>
    <property type="gene ID" value="PgE013_g002"/>
</dbReference>
<proteinExistence type="predicted"/>
<dbReference type="GO" id="GO:0048488">
    <property type="term" value="P:synaptic vesicle endocytosis"/>
    <property type="evidence" value="ECO:0007669"/>
    <property type="project" value="TreeGrafter"/>
</dbReference>
<feature type="compositionally biased region" description="Polar residues" evidence="1">
    <location>
        <begin position="737"/>
        <end position="756"/>
    </location>
</feature>
<evidence type="ECO:0000313" key="3">
    <source>
        <dbReference type="Proteomes" id="UP000887569"/>
    </source>
</evidence>